<dbReference type="RefSeq" id="XP_022316898.1">
    <property type="nucleotide sequence ID" value="XM_022461190.1"/>
</dbReference>
<reference evidence="3" key="2">
    <citation type="submission" date="2025-08" db="UniProtKB">
        <authorList>
            <consortium name="RefSeq"/>
        </authorList>
    </citation>
    <scope>IDENTIFICATION</scope>
    <source>
        <tissue evidence="3">Whole sample</tissue>
    </source>
</reference>
<evidence type="ECO:0000256" key="1">
    <source>
        <dbReference type="SAM" id="MobiDB-lite"/>
    </source>
</evidence>
<dbReference type="AlphaFoldDB" id="A0A8B8CM32"/>
<feature type="region of interest" description="Disordered" evidence="1">
    <location>
        <begin position="1"/>
        <end position="45"/>
    </location>
</feature>
<proteinExistence type="predicted"/>
<protein>
    <submittedName>
        <fullName evidence="3">Uncharacterized protein LOC111120440</fullName>
    </submittedName>
</protein>
<dbReference type="OrthoDB" id="6211963at2759"/>
<dbReference type="KEGG" id="cvn:111120440"/>
<sequence>MMTSHPHQNHQTFGQHPNHQRPETARPVSRPRPKPAREEPLVKPIDKYSCPDYVELMYHPTPTLEDLGLTSYLDSRPSSPRALSPARATKQTDVAAAANKTRQTMTTEAAQIQQPVHTDTAKSRQPPITLAPWKLIKIDIPPVSRVTLEERIAAVSKQTGPDPTVCKFQGPQIADPAVGLDLFGGMSPFSCWSQTTPVGDPRFS</sequence>
<reference evidence="2" key="1">
    <citation type="submission" date="2024-06" db="UniProtKB">
        <authorList>
            <consortium name="RefSeq"/>
        </authorList>
    </citation>
    <scope>NUCLEOTIDE SEQUENCE [LARGE SCALE GENOMIC DNA]</scope>
</reference>
<gene>
    <name evidence="3" type="primary">LOC111120440</name>
</gene>
<dbReference type="Proteomes" id="UP000694844">
    <property type="component" value="Chromosome 1"/>
</dbReference>
<evidence type="ECO:0000313" key="3">
    <source>
        <dbReference type="RefSeq" id="XP_022316898.1"/>
    </source>
</evidence>
<dbReference type="GeneID" id="111120440"/>
<feature type="compositionally biased region" description="Basic and acidic residues" evidence="1">
    <location>
        <begin position="35"/>
        <end position="45"/>
    </location>
</feature>
<organism evidence="2 3">
    <name type="scientific">Crassostrea virginica</name>
    <name type="common">Eastern oyster</name>
    <dbReference type="NCBI Taxonomy" id="6565"/>
    <lineage>
        <taxon>Eukaryota</taxon>
        <taxon>Metazoa</taxon>
        <taxon>Spiralia</taxon>
        <taxon>Lophotrochozoa</taxon>
        <taxon>Mollusca</taxon>
        <taxon>Bivalvia</taxon>
        <taxon>Autobranchia</taxon>
        <taxon>Pteriomorphia</taxon>
        <taxon>Ostreida</taxon>
        <taxon>Ostreoidea</taxon>
        <taxon>Ostreidae</taxon>
        <taxon>Crassostrea</taxon>
    </lineage>
</organism>
<feature type="compositionally biased region" description="Polar residues" evidence="1">
    <location>
        <begin position="1"/>
        <end position="17"/>
    </location>
</feature>
<accession>A0A8B8CM32</accession>
<name>A0A8B8CM32_CRAVI</name>
<keyword evidence="2" id="KW-1185">Reference proteome</keyword>
<evidence type="ECO:0000313" key="2">
    <source>
        <dbReference type="Proteomes" id="UP000694844"/>
    </source>
</evidence>